<gene>
    <name evidence="9" type="ORF">F5R70_02675</name>
</gene>
<comment type="subcellular location">
    <subcellularLocation>
        <location evidence="1">Golgi apparatus membrane</location>
        <topology evidence="1">Single-pass type II membrane protein</topology>
    </subcellularLocation>
</comment>
<evidence type="ECO:0000256" key="5">
    <source>
        <dbReference type="ARBA" id="ARBA00023034"/>
    </source>
</evidence>
<dbReference type="GO" id="GO:0016051">
    <property type="term" value="P:carbohydrate biosynthetic process"/>
    <property type="evidence" value="ECO:0007669"/>
    <property type="project" value="InterPro"/>
</dbReference>
<keyword evidence="5" id="KW-0333">Golgi apparatus</keyword>
<evidence type="ECO:0000256" key="4">
    <source>
        <dbReference type="ARBA" id="ARBA00022989"/>
    </source>
</evidence>
<evidence type="ECO:0000256" key="8">
    <source>
        <dbReference type="SAM" id="Coils"/>
    </source>
</evidence>
<reference evidence="9 10" key="1">
    <citation type="submission" date="2019-09" db="EMBL/GenBank/DDBJ databases">
        <authorList>
            <consortium name="PulseNet: The National Subtyping Network for Foodborne Disease Surveillance"/>
            <person name="Tarr C.L."/>
            <person name="Trees E."/>
            <person name="Katz L.S."/>
            <person name="Carleton-Romer H.A."/>
            <person name="Stroika S."/>
            <person name="Kucerova Z."/>
            <person name="Roache K.F."/>
            <person name="Sabol A.L."/>
            <person name="Besser J."/>
            <person name="Gerner-Smidt P."/>
        </authorList>
    </citation>
    <scope>NUCLEOTIDE SEQUENCE [LARGE SCALE GENOMIC DNA]</scope>
    <source>
        <strain evidence="9 10">PNUSAC011760</strain>
    </source>
</reference>
<proteinExistence type="predicted"/>
<feature type="coiled-coil region" evidence="8">
    <location>
        <begin position="213"/>
        <end position="300"/>
    </location>
</feature>
<keyword evidence="7" id="KW-0325">Glycoprotein</keyword>
<keyword evidence="3" id="KW-0812">Transmembrane</keyword>
<dbReference type="GO" id="GO:0008146">
    <property type="term" value="F:sulfotransferase activity"/>
    <property type="evidence" value="ECO:0007669"/>
    <property type="project" value="InterPro"/>
</dbReference>
<dbReference type="EMBL" id="AAKYAN010000003">
    <property type="protein sequence ID" value="ECW8954352.1"/>
    <property type="molecule type" value="Genomic_DNA"/>
</dbReference>
<dbReference type="Pfam" id="PF03567">
    <property type="entry name" value="Sulfotransfer_2"/>
    <property type="match status" value="1"/>
</dbReference>
<dbReference type="PANTHER" id="PTHR12137">
    <property type="entry name" value="CARBOHYDRATE SULFOTRANSFERASE"/>
    <property type="match status" value="1"/>
</dbReference>
<evidence type="ECO:0000256" key="1">
    <source>
        <dbReference type="ARBA" id="ARBA00004323"/>
    </source>
</evidence>
<evidence type="ECO:0000256" key="2">
    <source>
        <dbReference type="ARBA" id="ARBA00022679"/>
    </source>
</evidence>
<dbReference type="SUPFAM" id="SSF52540">
    <property type="entry name" value="P-loop containing nucleoside triphosphate hydrolases"/>
    <property type="match status" value="1"/>
</dbReference>
<evidence type="ECO:0000256" key="6">
    <source>
        <dbReference type="ARBA" id="ARBA00023136"/>
    </source>
</evidence>
<keyword evidence="4" id="KW-1133">Transmembrane helix</keyword>
<protein>
    <submittedName>
        <fullName evidence="9">Alpha-2,3-sialyltransferase</fullName>
    </submittedName>
</protein>
<dbReference type="PANTHER" id="PTHR12137:SF54">
    <property type="entry name" value="CARBOHYDRATE SULFOTRANSFERASE"/>
    <property type="match status" value="1"/>
</dbReference>
<dbReference type="InterPro" id="IPR018011">
    <property type="entry name" value="Carb_sulfotrans_8-10"/>
</dbReference>
<dbReference type="Proteomes" id="UP000440714">
    <property type="component" value="Unassembled WGS sequence"/>
</dbReference>
<sequence>MFKDFHDKYKCIFIHVPKVAGSSIERVIYQTDRWLVGHVKASDYVKLDRNKFESYFSFSFVRNPYDRVVSAYHYLKNDSPDPCDIEWGKLNIRDLEFEEFVLKLQDEEFKQKILTKNHFSFQYEYLCDENMNVLVDFIGRFEQLNSDFKKILNILKRKDSLIHVNKSKHCNYKDYYNCETYKIIREIYKNDFEIFDYDLEDKKYFNISDNVILNILQNKIEYKNDVLENLRLKHLTQIQNLNQNIKLKEQAIQNNLTQIQNLNQNIKLKEQAIQNNLTQIQNLNQNIKLKEQAIQNNLTQIQLLSNQLSFQAKHGTVKSRIQNQLSYKLGQAMIVNSKSFLGYLIMPMALLSIMISHKQEQKIYQEKIKKDPSLKLPLLEDYPDCQEALKLKNHLSYKLGQALIKANKTWYKGGYVKMWFEVRKLKREFRNKI</sequence>
<name>A0A698FTY7_CAMLA</name>
<accession>A0A698FTY7</accession>
<dbReference type="Gene3D" id="3.40.50.300">
    <property type="entry name" value="P-loop containing nucleotide triphosphate hydrolases"/>
    <property type="match status" value="1"/>
</dbReference>
<keyword evidence="2 9" id="KW-0808">Transferase</keyword>
<evidence type="ECO:0000256" key="3">
    <source>
        <dbReference type="ARBA" id="ARBA00022692"/>
    </source>
</evidence>
<evidence type="ECO:0000313" key="9">
    <source>
        <dbReference type="EMBL" id="ECW8954352.1"/>
    </source>
</evidence>
<evidence type="ECO:0000313" key="10">
    <source>
        <dbReference type="Proteomes" id="UP000440714"/>
    </source>
</evidence>
<comment type="caution">
    <text evidence="9">The sequence shown here is derived from an EMBL/GenBank/DDBJ whole genome shotgun (WGS) entry which is preliminary data.</text>
</comment>
<organism evidence="9 10">
    <name type="scientific">Campylobacter lari</name>
    <dbReference type="NCBI Taxonomy" id="201"/>
    <lineage>
        <taxon>Bacteria</taxon>
        <taxon>Pseudomonadati</taxon>
        <taxon>Campylobacterota</taxon>
        <taxon>Epsilonproteobacteria</taxon>
        <taxon>Campylobacterales</taxon>
        <taxon>Campylobacteraceae</taxon>
        <taxon>Campylobacter</taxon>
    </lineage>
</organism>
<dbReference type="InterPro" id="IPR005331">
    <property type="entry name" value="Sulfotransferase"/>
</dbReference>
<keyword evidence="6" id="KW-0472">Membrane</keyword>
<dbReference type="InterPro" id="IPR027417">
    <property type="entry name" value="P-loop_NTPase"/>
</dbReference>
<keyword evidence="8" id="KW-0175">Coiled coil</keyword>
<evidence type="ECO:0000256" key="7">
    <source>
        <dbReference type="ARBA" id="ARBA00023180"/>
    </source>
</evidence>
<dbReference type="GO" id="GO:0016757">
    <property type="term" value="F:glycosyltransferase activity"/>
    <property type="evidence" value="ECO:0007669"/>
    <property type="project" value="UniProtKB-KW"/>
</dbReference>
<dbReference type="GO" id="GO:0016020">
    <property type="term" value="C:membrane"/>
    <property type="evidence" value="ECO:0007669"/>
    <property type="project" value="InterPro"/>
</dbReference>
<dbReference type="AlphaFoldDB" id="A0A698FTY7"/>
<keyword evidence="9" id="KW-0328">Glycosyltransferase</keyword>